<reference evidence="2 3" key="1">
    <citation type="journal article" date="2015" name="Nature">
        <title>rRNA introns, odd ribosomes, and small enigmatic genomes across a large radiation of phyla.</title>
        <authorList>
            <person name="Brown C.T."/>
            <person name="Hug L.A."/>
            <person name="Thomas B.C."/>
            <person name="Sharon I."/>
            <person name="Castelle C.J."/>
            <person name="Singh A."/>
            <person name="Wilkins M.J."/>
            <person name="Williams K.H."/>
            <person name="Banfield J.F."/>
        </authorList>
    </citation>
    <scope>NUCLEOTIDE SEQUENCE [LARGE SCALE GENOMIC DNA]</scope>
</reference>
<comment type="caution">
    <text evidence="2">The sequence shown here is derived from an EMBL/GenBank/DDBJ whole genome shotgun (WGS) entry which is preliminary data.</text>
</comment>
<name>A0A0G1QAU8_9BACT</name>
<dbReference type="CDD" id="cd14667">
    <property type="entry name" value="3D_containing_proteins"/>
    <property type="match status" value="1"/>
</dbReference>
<sequence length="150" mass="16909">MDKKTTTYIVSAVIILVLSSYVPYRGEKDENIDMLTNSGMAQKAIAAETAISQFVKNVWVTAYTSSPEETDDTPFETAAMTETRDGIIAANFLPFGTKVLIPELFGDKVFTVEDRMHRRKTNFVDVWMENKEDALRLGITYTEIVILNEV</sequence>
<dbReference type="Proteomes" id="UP000034727">
    <property type="component" value="Unassembled WGS sequence"/>
</dbReference>
<evidence type="ECO:0000313" key="2">
    <source>
        <dbReference type="EMBL" id="KKU14863.1"/>
    </source>
</evidence>
<proteinExistence type="predicted"/>
<organism evidence="2 3">
    <name type="scientific">Candidatus Jorgensenbacteria bacterium GW2011_GWA2_45_9</name>
    <dbReference type="NCBI Taxonomy" id="1618663"/>
    <lineage>
        <taxon>Bacteria</taxon>
        <taxon>Candidatus Joergenseniibacteriota</taxon>
    </lineage>
</organism>
<protein>
    <recommendedName>
        <fullName evidence="4">3D domain-containing protein</fullName>
    </recommendedName>
</protein>
<keyword evidence="1" id="KW-0472">Membrane</keyword>
<dbReference type="InterPro" id="IPR059180">
    <property type="entry name" value="3D_YorM"/>
</dbReference>
<dbReference type="AlphaFoldDB" id="A0A0G1QAU8"/>
<evidence type="ECO:0000313" key="3">
    <source>
        <dbReference type="Proteomes" id="UP000034727"/>
    </source>
</evidence>
<gene>
    <name evidence="2" type="ORF">UX22_C0015G0002</name>
</gene>
<evidence type="ECO:0008006" key="4">
    <source>
        <dbReference type="Google" id="ProtNLM"/>
    </source>
</evidence>
<evidence type="ECO:0000256" key="1">
    <source>
        <dbReference type="SAM" id="Phobius"/>
    </source>
</evidence>
<keyword evidence="1" id="KW-0812">Transmembrane</keyword>
<feature type="transmembrane region" description="Helical" evidence="1">
    <location>
        <begin position="6"/>
        <end position="24"/>
    </location>
</feature>
<keyword evidence="1" id="KW-1133">Transmembrane helix</keyword>
<dbReference type="EMBL" id="LCLJ01000015">
    <property type="protein sequence ID" value="KKU14863.1"/>
    <property type="molecule type" value="Genomic_DNA"/>
</dbReference>
<accession>A0A0G1QAU8</accession>